<feature type="non-terminal residue" evidence="1">
    <location>
        <position position="334"/>
    </location>
</feature>
<protein>
    <submittedName>
        <fullName evidence="1">Pre-mRNA splicing</fullName>
        <ecNumber evidence="1">3.6.4.13</ecNumber>
    </submittedName>
</protein>
<dbReference type="Proteomes" id="UP001150603">
    <property type="component" value="Unassembled WGS sequence"/>
</dbReference>
<dbReference type="EC" id="3.6.4.13" evidence="1"/>
<gene>
    <name evidence="1" type="primary">brr2_4</name>
    <name evidence="1" type="ORF">FBU59_007128</name>
</gene>
<accession>A0ACC1IXX3</accession>
<evidence type="ECO:0000313" key="1">
    <source>
        <dbReference type="EMBL" id="KAJ1928474.1"/>
    </source>
</evidence>
<sequence length="334" mass="38957">MITYDHKSGRIHPRDLGRVASHYYITHRSMAVYQQDLRADASDIDILRVFSLSDEFRLIPVRAEERVELQRLLERVPVPMRESADSPQAKINVLLQAYIANLGLSGFALVSDMVYVTQSAGRIFRALFELCLRRKWARAAHRVLNWCKQVERRMWLTMTPLRQFAKLTDEKQTARALPKLIRSVERKPFPWSRYIDLSAQELGELLNDPTSGREMHKLVHQVPRLDISAHVQPLTRSLLRFELRITPDFRWKDRVHGAAEQFWIWVEDADGEAILHSEMFVLKKLYVGQEHVTEFTCTLTEPLPPQYFVCVTSDRWIGSETRLAVSFKYLSLPD</sequence>
<evidence type="ECO:0000313" key="2">
    <source>
        <dbReference type="Proteomes" id="UP001150603"/>
    </source>
</evidence>
<reference evidence="1" key="1">
    <citation type="submission" date="2022-07" db="EMBL/GenBank/DDBJ databases">
        <title>Phylogenomic reconstructions and comparative analyses of Kickxellomycotina fungi.</title>
        <authorList>
            <person name="Reynolds N.K."/>
            <person name="Stajich J.E."/>
            <person name="Barry K."/>
            <person name="Grigoriev I.V."/>
            <person name="Crous P."/>
            <person name="Smith M.E."/>
        </authorList>
    </citation>
    <scope>NUCLEOTIDE SEQUENCE</scope>
    <source>
        <strain evidence="1">NRRL 5244</strain>
    </source>
</reference>
<organism evidence="1 2">
    <name type="scientific">Linderina macrospora</name>
    <dbReference type="NCBI Taxonomy" id="4868"/>
    <lineage>
        <taxon>Eukaryota</taxon>
        <taxon>Fungi</taxon>
        <taxon>Fungi incertae sedis</taxon>
        <taxon>Zoopagomycota</taxon>
        <taxon>Kickxellomycotina</taxon>
        <taxon>Kickxellomycetes</taxon>
        <taxon>Kickxellales</taxon>
        <taxon>Kickxellaceae</taxon>
        <taxon>Linderina</taxon>
    </lineage>
</organism>
<keyword evidence="1" id="KW-0378">Hydrolase</keyword>
<dbReference type="EMBL" id="JANBPW010006646">
    <property type="protein sequence ID" value="KAJ1928474.1"/>
    <property type="molecule type" value="Genomic_DNA"/>
</dbReference>
<comment type="caution">
    <text evidence="1">The sequence shown here is derived from an EMBL/GenBank/DDBJ whole genome shotgun (WGS) entry which is preliminary data.</text>
</comment>
<name>A0ACC1IXX3_9FUNG</name>
<proteinExistence type="predicted"/>
<keyword evidence="2" id="KW-1185">Reference proteome</keyword>